<dbReference type="RefSeq" id="WP_336927231.1">
    <property type="nucleotide sequence ID" value="NZ_JBANRO010000012.1"/>
</dbReference>
<dbReference type="Pfam" id="PF01408">
    <property type="entry name" value="GFO_IDH_MocA"/>
    <property type="match status" value="1"/>
</dbReference>
<gene>
    <name evidence="2" type="ORF">ACFODU_11885</name>
</gene>
<feature type="domain" description="Gfo/Idh/MocA-like oxidoreductase N-terminal" evidence="1">
    <location>
        <begin position="6"/>
        <end position="114"/>
    </location>
</feature>
<accession>A0ABV7E9G0</accession>
<sequence>MGHALAIIGLGKIVRDQHLPALAGCESLTLAATVDPVAPPLPGIPHFTSTGALLDAGIVLDAAAICTPPQMRAALALPLLARGIGVFLEKPPAAGMAQAALLANAASASGATLFAAWHSRMAAGVEPARQWLAGRAIEQVTIIWREDVRQWHPGQPWIWQAGGMGVFDPGINALSILTAILPDAVMLEGAQLEVPGNCQTPIAAQLALRSANGVPIRADFDFRQEGEQTWRIRVDTDAGPLLLDNGGAVLTLPGAAPAAAPDTEYPALYRRFAELLDAGTSDFDLAPLALVADAFLLGEAVRVDDFYE</sequence>
<keyword evidence="3" id="KW-1185">Reference proteome</keyword>
<proteinExistence type="predicted"/>
<reference evidence="3" key="1">
    <citation type="journal article" date="2019" name="Int. J. Syst. Evol. Microbiol.">
        <title>The Global Catalogue of Microorganisms (GCM) 10K type strain sequencing project: providing services to taxonomists for standard genome sequencing and annotation.</title>
        <authorList>
            <consortium name="The Broad Institute Genomics Platform"/>
            <consortium name="The Broad Institute Genome Sequencing Center for Infectious Disease"/>
            <person name="Wu L."/>
            <person name="Ma J."/>
        </authorList>
    </citation>
    <scope>NUCLEOTIDE SEQUENCE [LARGE SCALE GENOMIC DNA]</scope>
    <source>
        <strain evidence="3">KCTC 52607</strain>
    </source>
</reference>
<evidence type="ECO:0000313" key="3">
    <source>
        <dbReference type="Proteomes" id="UP001595456"/>
    </source>
</evidence>
<name>A0ABV7E9G0_9SPHN</name>
<dbReference type="InterPro" id="IPR036291">
    <property type="entry name" value="NAD(P)-bd_dom_sf"/>
</dbReference>
<dbReference type="InterPro" id="IPR050463">
    <property type="entry name" value="Gfo/Idh/MocA_oxidrdct_glycsds"/>
</dbReference>
<dbReference type="Proteomes" id="UP001595456">
    <property type="component" value="Unassembled WGS sequence"/>
</dbReference>
<dbReference type="SUPFAM" id="SSF51735">
    <property type="entry name" value="NAD(P)-binding Rossmann-fold domains"/>
    <property type="match status" value="1"/>
</dbReference>
<dbReference type="InterPro" id="IPR000683">
    <property type="entry name" value="Gfo/Idh/MocA-like_OxRdtase_N"/>
</dbReference>
<evidence type="ECO:0000313" key="2">
    <source>
        <dbReference type="EMBL" id="MFC3098489.1"/>
    </source>
</evidence>
<dbReference type="PANTHER" id="PTHR43818:SF7">
    <property type="entry name" value="DEHYDROGENASE"/>
    <property type="match status" value="1"/>
</dbReference>
<organism evidence="2 3">
    <name type="scientific">Alteraurantiacibacter palmitatis</name>
    <dbReference type="NCBI Taxonomy" id="2054628"/>
    <lineage>
        <taxon>Bacteria</taxon>
        <taxon>Pseudomonadati</taxon>
        <taxon>Pseudomonadota</taxon>
        <taxon>Alphaproteobacteria</taxon>
        <taxon>Sphingomonadales</taxon>
        <taxon>Erythrobacteraceae</taxon>
        <taxon>Alteraurantiacibacter</taxon>
    </lineage>
</organism>
<dbReference type="EMBL" id="JBHRST010000019">
    <property type="protein sequence ID" value="MFC3098489.1"/>
    <property type="molecule type" value="Genomic_DNA"/>
</dbReference>
<comment type="caution">
    <text evidence="2">The sequence shown here is derived from an EMBL/GenBank/DDBJ whole genome shotgun (WGS) entry which is preliminary data.</text>
</comment>
<evidence type="ECO:0000259" key="1">
    <source>
        <dbReference type="Pfam" id="PF01408"/>
    </source>
</evidence>
<dbReference type="Gene3D" id="3.40.50.720">
    <property type="entry name" value="NAD(P)-binding Rossmann-like Domain"/>
    <property type="match status" value="1"/>
</dbReference>
<dbReference type="Gene3D" id="3.30.360.10">
    <property type="entry name" value="Dihydrodipicolinate Reductase, domain 2"/>
    <property type="match status" value="1"/>
</dbReference>
<dbReference type="PANTHER" id="PTHR43818">
    <property type="entry name" value="BCDNA.GH03377"/>
    <property type="match status" value="1"/>
</dbReference>
<protein>
    <submittedName>
        <fullName evidence="2">Gfo/Idh/MocA family protein</fullName>
    </submittedName>
</protein>